<dbReference type="AlphaFoldDB" id="X1EVI3"/>
<evidence type="ECO:0000313" key="1">
    <source>
        <dbReference type="EMBL" id="GAH12628.1"/>
    </source>
</evidence>
<protein>
    <submittedName>
        <fullName evidence="1">Uncharacterized protein</fullName>
    </submittedName>
</protein>
<gene>
    <name evidence="1" type="ORF">S01H4_52435</name>
</gene>
<sequence length="115" mass="13102">GWLAIYFLRSLFYYIDIGAEFFIDSDLMRELIDGHEGILSEQTAKMLGQEDIFTKAMIESQLKNIDKQFNALFEAGIPEEGRAYMGMMGFRITINIHGDVTKVDQPGMIAPEDEE</sequence>
<comment type="caution">
    <text evidence="1">The sequence shown here is derived from an EMBL/GenBank/DDBJ whole genome shotgun (WGS) entry which is preliminary data.</text>
</comment>
<name>X1EVI3_9ZZZZ</name>
<feature type="non-terminal residue" evidence="1">
    <location>
        <position position="1"/>
    </location>
</feature>
<reference evidence="1" key="1">
    <citation type="journal article" date="2014" name="Front. Microbiol.">
        <title>High frequency of phylogenetically diverse reductive dehalogenase-homologous genes in deep subseafloor sedimentary metagenomes.</title>
        <authorList>
            <person name="Kawai M."/>
            <person name="Futagami T."/>
            <person name="Toyoda A."/>
            <person name="Takaki Y."/>
            <person name="Nishi S."/>
            <person name="Hori S."/>
            <person name="Arai W."/>
            <person name="Tsubouchi T."/>
            <person name="Morono Y."/>
            <person name="Uchiyama I."/>
            <person name="Ito T."/>
            <person name="Fujiyama A."/>
            <person name="Inagaki F."/>
            <person name="Takami H."/>
        </authorList>
    </citation>
    <scope>NUCLEOTIDE SEQUENCE</scope>
    <source>
        <strain evidence="1">Expedition CK06-06</strain>
    </source>
</reference>
<organism evidence="1">
    <name type="scientific">marine sediment metagenome</name>
    <dbReference type="NCBI Taxonomy" id="412755"/>
    <lineage>
        <taxon>unclassified sequences</taxon>
        <taxon>metagenomes</taxon>
        <taxon>ecological metagenomes</taxon>
    </lineage>
</organism>
<proteinExistence type="predicted"/>
<dbReference type="EMBL" id="BART01029958">
    <property type="protein sequence ID" value="GAH12628.1"/>
    <property type="molecule type" value="Genomic_DNA"/>
</dbReference>
<accession>X1EVI3</accession>